<dbReference type="InterPro" id="IPR051647">
    <property type="entry name" value="Mediator_comp_sub12"/>
</dbReference>
<evidence type="ECO:0000256" key="3">
    <source>
        <dbReference type="ARBA" id="ARBA00023242"/>
    </source>
</evidence>
<dbReference type="PANTHER" id="PTHR46007">
    <property type="entry name" value="MEDIATOR OF RNA POLYMERASE II TRANSCRIPTION SUBUNIT 12"/>
    <property type="match status" value="1"/>
</dbReference>
<sequence>MSRSYDRSAGHAAVAVSRNTTSPPAPPNSTTNAHAGATDYRSTIHFLTSPTSTADMDCDRGSPSPADAAQISMHCSNLLSPEDDEHMLHDYSAEPYHNSASTTPPHHSIPVSSLPPIRSTTSPGDSAKYRDDELTGMAGLMELASPEHKHYMRSVDAARYPLPPSYGPATPHNHHFASAADTYSSSTSTSNSTASHVVPPALNLSASGNNASAYASAPYPTPGQQHYSQQQQQQQYHSQQQQYHASLHNRYPLPNSATSIESPQSAVGSTLTPDSLPPSHTMARGTRSFPATVDDVQIARRRSQSTDSVQTTPYHLGNSLPYVLGNANIRNRSFTAAQRQRTSDTPLFPILLHRIIDDAENESWIRWCEDGKAFKFSSADNLLSSLQAAGLRAQNYHSIEKNLNDYRFTRLTDQRRKIPDPDGKLWWMFSHPQFLRDFPDGIVNIQRRRRTNPPPVSPQPPAIPTQPQPQIQHHHHQAHLQSQPLYPPAHQYQPQHQSQQQPQQGTDIWM</sequence>
<dbReference type="PANTHER" id="PTHR46007:SF8">
    <property type="entry name" value="C2H2-TYPE DOMAIN-CONTAINING PROTEIN"/>
    <property type="match status" value="1"/>
</dbReference>
<evidence type="ECO:0000256" key="2">
    <source>
        <dbReference type="ARBA" id="ARBA00023125"/>
    </source>
</evidence>
<dbReference type="GO" id="GO:0045944">
    <property type="term" value="P:positive regulation of transcription by RNA polymerase II"/>
    <property type="evidence" value="ECO:0007669"/>
    <property type="project" value="TreeGrafter"/>
</dbReference>
<feature type="region of interest" description="Disordered" evidence="5">
    <location>
        <begin position="180"/>
        <end position="286"/>
    </location>
</feature>
<keyword evidence="7" id="KW-0346">Stress response</keyword>
<proteinExistence type="inferred from homology"/>
<feature type="compositionally biased region" description="Low complexity" evidence="5">
    <location>
        <begin position="180"/>
        <end position="244"/>
    </location>
</feature>
<name>A0A9W8L6H4_9FUNG</name>
<organism evidence="7 8">
    <name type="scientific">Coemansia spiralis</name>
    <dbReference type="NCBI Taxonomy" id="417178"/>
    <lineage>
        <taxon>Eukaryota</taxon>
        <taxon>Fungi</taxon>
        <taxon>Fungi incertae sedis</taxon>
        <taxon>Zoopagomycota</taxon>
        <taxon>Kickxellomycotina</taxon>
        <taxon>Kickxellomycetes</taxon>
        <taxon>Kickxellales</taxon>
        <taxon>Kickxellaceae</taxon>
        <taxon>Coemansia</taxon>
    </lineage>
</organism>
<protein>
    <submittedName>
        <fullName evidence="7">Heat shock transcription factor</fullName>
    </submittedName>
</protein>
<evidence type="ECO:0000256" key="1">
    <source>
        <dbReference type="ARBA" id="ARBA00004123"/>
    </source>
</evidence>
<reference evidence="7" key="1">
    <citation type="submission" date="2022-07" db="EMBL/GenBank/DDBJ databases">
        <title>Phylogenomic reconstructions and comparative analyses of Kickxellomycotina fungi.</title>
        <authorList>
            <person name="Reynolds N.K."/>
            <person name="Stajich J.E."/>
            <person name="Barry K."/>
            <person name="Grigoriev I.V."/>
            <person name="Crous P."/>
            <person name="Smith M.E."/>
        </authorList>
    </citation>
    <scope>NUCLEOTIDE SEQUENCE</scope>
    <source>
        <strain evidence="7">CBS 109367</strain>
    </source>
</reference>
<feature type="region of interest" description="Disordered" evidence="5">
    <location>
        <begin position="448"/>
        <end position="510"/>
    </location>
</feature>
<dbReference type="SMART" id="SM00415">
    <property type="entry name" value="HSF"/>
    <property type="match status" value="1"/>
</dbReference>
<dbReference type="OrthoDB" id="60033at2759"/>
<evidence type="ECO:0000313" key="7">
    <source>
        <dbReference type="EMBL" id="KAJ2689888.1"/>
    </source>
</evidence>
<dbReference type="InterPro" id="IPR036388">
    <property type="entry name" value="WH-like_DNA-bd_sf"/>
</dbReference>
<keyword evidence="3" id="KW-0539">Nucleus</keyword>
<gene>
    <name evidence="7" type="primary">CTA8_2</name>
    <name evidence="7" type="ORF">IWW39_001112</name>
</gene>
<dbReference type="InterPro" id="IPR036390">
    <property type="entry name" value="WH_DNA-bd_sf"/>
</dbReference>
<comment type="caution">
    <text evidence="7">The sequence shown here is derived from an EMBL/GenBank/DDBJ whole genome shotgun (WGS) entry which is preliminary data.</text>
</comment>
<dbReference type="AlphaFoldDB" id="A0A9W8L6H4"/>
<dbReference type="GO" id="GO:0003713">
    <property type="term" value="F:transcription coactivator activity"/>
    <property type="evidence" value="ECO:0007669"/>
    <property type="project" value="TreeGrafter"/>
</dbReference>
<dbReference type="InterPro" id="IPR000232">
    <property type="entry name" value="HSF_DNA-bd"/>
</dbReference>
<dbReference type="Pfam" id="PF00447">
    <property type="entry name" value="HSF_DNA-bind"/>
    <property type="match status" value="1"/>
</dbReference>
<evidence type="ECO:0000313" key="8">
    <source>
        <dbReference type="Proteomes" id="UP001151516"/>
    </source>
</evidence>
<keyword evidence="8" id="KW-1185">Reference proteome</keyword>
<feature type="domain" description="HSF-type DNA-binding" evidence="6">
    <location>
        <begin position="344"/>
        <end position="448"/>
    </location>
</feature>
<accession>A0A9W8L6H4</accession>
<evidence type="ECO:0000256" key="5">
    <source>
        <dbReference type="SAM" id="MobiDB-lite"/>
    </source>
</evidence>
<dbReference type="GO" id="GO:0016592">
    <property type="term" value="C:mediator complex"/>
    <property type="evidence" value="ECO:0007669"/>
    <property type="project" value="TreeGrafter"/>
</dbReference>
<evidence type="ECO:0000256" key="4">
    <source>
        <dbReference type="RuleBase" id="RU004020"/>
    </source>
</evidence>
<dbReference type="EMBL" id="JANBTX010000018">
    <property type="protein sequence ID" value="KAJ2689888.1"/>
    <property type="molecule type" value="Genomic_DNA"/>
</dbReference>
<feature type="region of interest" description="Disordered" evidence="5">
    <location>
        <begin position="1"/>
        <end position="37"/>
    </location>
</feature>
<feature type="compositionally biased region" description="Polar residues" evidence="5">
    <location>
        <begin position="255"/>
        <end position="273"/>
    </location>
</feature>
<dbReference type="GO" id="GO:0003700">
    <property type="term" value="F:DNA-binding transcription factor activity"/>
    <property type="evidence" value="ECO:0007669"/>
    <property type="project" value="InterPro"/>
</dbReference>
<feature type="compositionally biased region" description="Low complexity" evidence="5">
    <location>
        <begin position="479"/>
        <end position="504"/>
    </location>
</feature>
<evidence type="ECO:0000259" key="6">
    <source>
        <dbReference type="SMART" id="SM00415"/>
    </source>
</evidence>
<dbReference type="GO" id="GO:0043565">
    <property type="term" value="F:sequence-specific DNA binding"/>
    <property type="evidence" value="ECO:0007669"/>
    <property type="project" value="InterPro"/>
</dbReference>
<comment type="similarity">
    <text evidence="4">Belongs to the HSF family.</text>
</comment>
<comment type="subcellular location">
    <subcellularLocation>
        <location evidence="1">Nucleus</location>
    </subcellularLocation>
</comment>
<feature type="region of interest" description="Disordered" evidence="5">
    <location>
        <begin position="95"/>
        <end position="129"/>
    </location>
</feature>
<dbReference type="Gene3D" id="1.10.10.10">
    <property type="entry name" value="Winged helix-like DNA-binding domain superfamily/Winged helix DNA-binding domain"/>
    <property type="match status" value="1"/>
</dbReference>
<feature type="compositionally biased region" description="Pro residues" evidence="5">
    <location>
        <begin position="452"/>
        <end position="467"/>
    </location>
</feature>
<keyword evidence="2" id="KW-0238">DNA-binding</keyword>
<dbReference type="Proteomes" id="UP001151516">
    <property type="component" value="Unassembled WGS sequence"/>
</dbReference>
<dbReference type="SUPFAM" id="SSF46785">
    <property type="entry name" value="Winged helix' DNA-binding domain"/>
    <property type="match status" value="1"/>
</dbReference>